<dbReference type="EMBL" id="DQWS01000222">
    <property type="protein sequence ID" value="HDD53583.1"/>
    <property type="molecule type" value="Genomic_DNA"/>
</dbReference>
<dbReference type="Pfam" id="PF01850">
    <property type="entry name" value="PIN"/>
    <property type="match status" value="1"/>
</dbReference>
<organism evidence="7">
    <name type="scientific">Thermosulfidibacter takaii</name>
    <dbReference type="NCBI Taxonomy" id="412593"/>
    <lineage>
        <taxon>Bacteria</taxon>
        <taxon>Pseudomonadati</taxon>
        <taxon>Thermosulfidibacterota</taxon>
        <taxon>Thermosulfidibacteria</taxon>
        <taxon>Thermosulfidibacterales</taxon>
        <taxon>Thermosulfidibacteraceae</taxon>
    </lineage>
</organism>
<dbReference type="Gene3D" id="3.40.50.1010">
    <property type="entry name" value="5'-nuclease"/>
    <property type="match status" value="1"/>
</dbReference>
<dbReference type="GO" id="GO:0016787">
    <property type="term" value="F:hydrolase activity"/>
    <property type="evidence" value="ECO:0007669"/>
    <property type="project" value="UniProtKB-KW"/>
</dbReference>
<keyword evidence="5" id="KW-0460">Magnesium</keyword>
<evidence type="ECO:0000256" key="2">
    <source>
        <dbReference type="ARBA" id="ARBA00022722"/>
    </source>
</evidence>
<dbReference type="HAMAP" id="MF_00265">
    <property type="entry name" value="VapC_Nob1"/>
    <property type="match status" value="1"/>
</dbReference>
<evidence type="ECO:0000313" key="7">
    <source>
        <dbReference type="EMBL" id="HDD53583.1"/>
    </source>
</evidence>
<sequence length="143" mass="16077">MKELHYIDTFYLAPFYLPEPASEVVEDRLLSLPPGSIIISPLVRAEFASLLARRCRMGEMKEAHARRVMRALDTHLLENAIGLVPVQSEDFDQAVTWIMAMTHPLRAPDALHLAIAARVGAVFWTLDSRLEQAARWVGLEVGE</sequence>
<dbReference type="CDD" id="cd09874">
    <property type="entry name" value="PIN_MT3492-like"/>
    <property type="match status" value="1"/>
</dbReference>
<feature type="binding site" evidence="5">
    <location>
        <position position="109"/>
    </location>
    <ligand>
        <name>Mg(2+)</name>
        <dbReference type="ChEBI" id="CHEBI:18420"/>
    </ligand>
</feature>
<name>A0A7C0U7G0_9BACT</name>
<reference evidence="7" key="1">
    <citation type="journal article" date="2020" name="mSystems">
        <title>Genome- and Community-Level Interaction Insights into Carbon Utilization and Element Cycling Functions of Hydrothermarchaeota in Hydrothermal Sediment.</title>
        <authorList>
            <person name="Zhou Z."/>
            <person name="Liu Y."/>
            <person name="Xu W."/>
            <person name="Pan J."/>
            <person name="Luo Z.H."/>
            <person name="Li M."/>
        </authorList>
    </citation>
    <scope>NUCLEOTIDE SEQUENCE [LARGE SCALE GENOMIC DNA]</scope>
    <source>
        <strain evidence="7">HyVt-115</strain>
    </source>
</reference>
<proteinExistence type="inferred from homology"/>
<accession>A0A7C0U7G0</accession>
<feature type="binding site" evidence="5">
    <location>
        <position position="8"/>
    </location>
    <ligand>
        <name>Mg(2+)</name>
        <dbReference type="ChEBI" id="CHEBI:18420"/>
    </ligand>
</feature>
<dbReference type="GO" id="GO:0004540">
    <property type="term" value="F:RNA nuclease activity"/>
    <property type="evidence" value="ECO:0007669"/>
    <property type="project" value="InterPro"/>
</dbReference>
<dbReference type="EC" id="3.1.-.-" evidence="5"/>
<evidence type="ECO:0000256" key="5">
    <source>
        <dbReference type="HAMAP-Rule" id="MF_00265"/>
    </source>
</evidence>
<comment type="cofactor">
    <cofactor evidence="5">
        <name>Mg(2+)</name>
        <dbReference type="ChEBI" id="CHEBI:18420"/>
    </cofactor>
</comment>
<evidence type="ECO:0000256" key="3">
    <source>
        <dbReference type="ARBA" id="ARBA00022723"/>
    </source>
</evidence>
<dbReference type="GO" id="GO:0000287">
    <property type="term" value="F:magnesium ion binding"/>
    <property type="evidence" value="ECO:0007669"/>
    <property type="project" value="UniProtKB-UniRule"/>
</dbReference>
<evidence type="ECO:0000256" key="1">
    <source>
        <dbReference type="ARBA" id="ARBA00022649"/>
    </source>
</evidence>
<dbReference type="InterPro" id="IPR022907">
    <property type="entry name" value="VapC_family"/>
</dbReference>
<gene>
    <name evidence="5" type="primary">vapC</name>
    <name evidence="7" type="ORF">ENF32_05915</name>
</gene>
<keyword evidence="3 5" id="KW-0479">Metal-binding</keyword>
<dbReference type="GO" id="GO:0090729">
    <property type="term" value="F:toxin activity"/>
    <property type="evidence" value="ECO:0007669"/>
    <property type="project" value="UniProtKB-KW"/>
</dbReference>
<comment type="function">
    <text evidence="5">Toxic component of a toxin-antitoxin (TA) system. An RNase.</text>
</comment>
<dbReference type="AlphaFoldDB" id="A0A7C0U7G0"/>
<evidence type="ECO:0000259" key="6">
    <source>
        <dbReference type="Pfam" id="PF01850"/>
    </source>
</evidence>
<evidence type="ECO:0000256" key="4">
    <source>
        <dbReference type="ARBA" id="ARBA00022801"/>
    </source>
</evidence>
<dbReference type="InterPro" id="IPR029060">
    <property type="entry name" value="PIN-like_dom_sf"/>
</dbReference>
<dbReference type="Proteomes" id="UP000885690">
    <property type="component" value="Unassembled WGS sequence"/>
</dbReference>
<keyword evidence="5" id="KW-0800">Toxin</keyword>
<comment type="similarity">
    <text evidence="5">Belongs to the PINc/VapC protein family.</text>
</comment>
<protein>
    <recommendedName>
        <fullName evidence="5">Ribonuclease VapC</fullName>
        <shortName evidence="5">RNase VapC</shortName>
        <ecNumber evidence="5">3.1.-.-</ecNumber>
    </recommendedName>
    <alternativeName>
        <fullName evidence="5">Toxin VapC</fullName>
    </alternativeName>
</protein>
<dbReference type="InterPro" id="IPR002716">
    <property type="entry name" value="PIN_dom"/>
</dbReference>
<keyword evidence="4 5" id="KW-0378">Hydrolase</keyword>
<dbReference type="SUPFAM" id="SSF88723">
    <property type="entry name" value="PIN domain-like"/>
    <property type="match status" value="1"/>
</dbReference>
<keyword evidence="1 5" id="KW-1277">Toxin-antitoxin system</keyword>
<keyword evidence="2 5" id="KW-0540">Nuclease</keyword>
<comment type="caution">
    <text evidence="7">The sequence shown here is derived from an EMBL/GenBank/DDBJ whole genome shotgun (WGS) entry which is preliminary data.</text>
</comment>
<feature type="domain" description="PIN" evidence="6">
    <location>
        <begin position="6"/>
        <end position="134"/>
    </location>
</feature>